<dbReference type="RefSeq" id="WP_218969757.1">
    <property type="nucleotide sequence ID" value="NZ_FITM01000165.1"/>
</dbReference>
<feature type="domain" description="HNH nuclease" evidence="1">
    <location>
        <begin position="157"/>
        <end position="210"/>
    </location>
</feature>
<dbReference type="GO" id="GO:0004519">
    <property type="term" value="F:endonuclease activity"/>
    <property type="evidence" value="ECO:0007669"/>
    <property type="project" value="UniProtKB-KW"/>
</dbReference>
<evidence type="ECO:0000313" key="3">
    <source>
        <dbReference type="Proteomes" id="UP000182631"/>
    </source>
</evidence>
<gene>
    <name evidence="2" type="ORF">FLM9_1560</name>
</gene>
<dbReference type="EMBL" id="FITM01000165">
    <property type="protein sequence ID" value="CZB22968.1"/>
    <property type="molecule type" value="Genomic_DNA"/>
</dbReference>
<keyword evidence="2" id="KW-0378">Hydrolase</keyword>
<keyword evidence="3" id="KW-1185">Reference proteome</keyword>
<proteinExistence type="predicted"/>
<keyword evidence="2" id="KW-0255">Endonuclease</keyword>
<dbReference type="Proteomes" id="UP000182631">
    <property type="component" value="Unassembled WGS sequence"/>
</dbReference>
<evidence type="ECO:0000313" key="2">
    <source>
        <dbReference type="EMBL" id="CZB22968.1"/>
    </source>
</evidence>
<keyword evidence="2" id="KW-0540">Nuclease</keyword>
<organism evidence="2 3">
    <name type="scientific">Candidatus Synechococcus spongiarum</name>
    <dbReference type="NCBI Taxonomy" id="431041"/>
    <lineage>
        <taxon>Bacteria</taxon>
        <taxon>Bacillati</taxon>
        <taxon>Cyanobacteriota</taxon>
        <taxon>Cyanophyceae</taxon>
        <taxon>Synechococcales</taxon>
        <taxon>Synechococcaceae</taxon>
        <taxon>Synechococcus</taxon>
    </lineage>
</organism>
<reference evidence="3" key="1">
    <citation type="submission" date="2016-02" db="EMBL/GenBank/DDBJ databases">
        <authorList>
            <person name="liu f."/>
        </authorList>
    </citation>
    <scope>NUCLEOTIDE SEQUENCE [LARGE SCALE GENOMIC DNA]</scope>
</reference>
<dbReference type="AlphaFoldDB" id="A0A170TG21"/>
<evidence type="ECO:0000259" key="1">
    <source>
        <dbReference type="Pfam" id="PF13391"/>
    </source>
</evidence>
<sequence>MSTPMVQAPQSFIVRQECEKASWQHGFRRPMASASEGWAAFASTTVPGNLSLAASGDHGPWFLALDHGGVVEAVGLAPTTMPGPGLARYSFPDLGALYGVLPRIYALSASLPDAPLQQFAARVRSLPRTTEAERLVVQRLGQDIFRASLMEYWQGRCPLTGISDPDLLRASHIIPWQHCRTDATRLDVHNGLLLSALWDAAFDRGLVTFDETGQPRFSPLLSQAGQAELRWQKSIPITSRHQTHLAWHRQHVFGEVGP</sequence>
<name>A0A170TG21_9SYNE</name>
<dbReference type="Pfam" id="PF13391">
    <property type="entry name" value="HNH_2"/>
    <property type="match status" value="1"/>
</dbReference>
<dbReference type="InterPro" id="IPR003615">
    <property type="entry name" value="HNH_nuc"/>
</dbReference>
<accession>A0A170TG21</accession>
<protein>
    <submittedName>
        <fullName evidence="2">Putative type II restriction endonuclease</fullName>
    </submittedName>
</protein>